<feature type="transmembrane region" description="Helical" evidence="3">
    <location>
        <begin position="121"/>
        <end position="142"/>
    </location>
</feature>
<protein>
    <submittedName>
        <fullName evidence="4">MFS transporter</fullName>
    </submittedName>
</protein>
<dbReference type="OrthoDB" id="181905at2"/>
<dbReference type="PANTHER" id="PTHR11328">
    <property type="entry name" value="MAJOR FACILITATOR SUPERFAMILY DOMAIN-CONTAINING PROTEIN"/>
    <property type="match status" value="1"/>
</dbReference>
<dbReference type="InterPro" id="IPR039672">
    <property type="entry name" value="MFS_2"/>
</dbReference>
<dbReference type="InterPro" id="IPR036259">
    <property type="entry name" value="MFS_trans_sf"/>
</dbReference>
<dbReference type="GO" id="GO:0015293">
    <property type="term" value="F:symporter activity"/>
    <property type="evidence" value="ECO:0007669"/>
    <property type="project" value="InterPro"/>
</dbReference>
<evidence type="ECO:0000256" key="2">
    <source>
        <dbReference type="SAM" id="MobiDB-lite"/>
    </source>
</evidence>
<dbReference type="EMBL" id="VDUZ01000040">
    <property type="protein sequence ID" value="TXL71685.1"/>
    <property type="molecule type" value="Genomic_DNA"/>
</dbReference>
<keyword evidence="3" id="KW-1133">Transmembrane helix</keyword>
<evidence type="ECO:0000256" key="1">
    <source>
        <dbReference type="ARBA" id="ARBA00009617"/>
    </source>
</evidence>
<feature type="transmembrane region" description="Helical" evidence="3">
    <location>
        <begin position="190"/>
        <end position="209"/>
    </location>
</feature>
<feature type="transmembrane region" description="Helical" evidence="3">
    <location>
        <begin position="303"/>
        <end position="322"/>
    </location>
</feature>
<keyword evidence="3" id="KW-0472">Membrane</keyword>
<keyword evidence="3" id="KW-0812">Transmembrane</keyword>
<dbReference type="GO" id="GO:0008643">
    <property type="term" value="P:carbohydrate transport"/>
    <property type="evidence" value="ECO:0007669"/>
    <property type="project" value="InterPro"/>
</dbReference>
<sequence>MVGPDRSTVRVRRHAAKTPCGVASPGRLRHRAPPQPEEASGGGMRLSRVSLLAFISQALPVAGLGLPIVVYLPPFYADEMGLGLATVGWIFMITRFFDVAIDPVFGLLADRHGTRFGRRKPWIALALPILMLSVWMIFAPAGTVGGTYLLFWLLAMYVGWTFATISILAWSAELATDYDARTRIQGAYQAALMVGLITVLIIPAAYELMGAPALRDKMRGVGWFIIVLLPITFIAALAWVPETKVSERAEAHWRDVVGALVGSRPLRRLLAADLLVGLSSGVSGSLIVFIARDAFALGDRSGVLMLAYFVTGCLAIPFWVWLSKRAEKHTALIWAQLYSLVLLPVFLVAPPGNFWAALAMIALFGLPYASHRFLMKAMMADITDDDQVRTGRMQAGVYFGLLAMTEKIGLALAVGITYPLLEWIGFRTGTRNDDAALHGLVLLFVLLPAILHVLAALVLWRFPLGRAAQRDLRRRIEGDSLSAREAGGEGGAHREAMGG</sequence>
<dbReference type="AlphaFoldDB" id="A0A5C8PEE0"/>
<dbReference type="SUPFAM" id="SSF103473">
    <property type="entry name" value="MFS general substrate transporter"/>
    <property type="match status" value="1"/>
</dbReference>
<feature type="transmembrane region" description="Helical" evidence="3">
    <location>
        <begin position="221"/>
        <end position="240"/>
    </location>
</feature>
<feature type="transmembrane region" description="Helical" evidence="3">
    <location>
        <begin position="355"/>
        <end position="374"/>
    </location>
</feature>
<reference evidence="4 5" key="1">
    <citation type="submission" date="2019-06" db="EMBL/GenBank/DDBJ databases">
        <title>New taxonomy in bacterial strain CC-CFT640, isolated from vineyard.</title>
        <authorList>
            <person name="Lin S.-Y."/>
            <person name="Tsai C.-F."/>
            <person name="Young C.-C."/>
        </authorList>
    </citation>
    <scope>NUCLEOTIDE SEQUENCE [LARGE SCALE GENOMIC DNA]</scope>
    <source>
        <strain evidence="4 5">CC-CFT640</strain>
    </source>
</reference>
<dbReference type="Pfam" id="PF13347">
    <property type="entry name" value="MFS_2"/>
    <property type="match status" value="1"/>
</dbReference>
<feature type="transmembrane region" description="Helical" evidence="3">
    <location>
        <begin position="269"/>
        <end position="291"/>
    </location>
</feature>
<keyword evidence="5" id="KW-1185">Reference proteome</keyword>
<feature type="transmembrane region" description="Helical" evidence="3">
    <location>
        <begin position="331"/>
        <end position="349"/>
    </location>
</feature>
<feature type="transmembrane region" description="Helical" evidence="3">
    <location>
        <begin position="84"/>
        <end position="109"/>
    </location>
</feature>
<gene>
    <name evidence="4" type="ORF">FHP25_28760</name>
</gene>
<dbReference type="PANTHER" id="PTHR11328:SF24">
    <property type="entry name" value="MAJOR FACILITATOR SUPERFAMILY (MFS) PROFILE DOMAIN-CONTAINING PROTEIN"/>
    <property type="match status" value="1"/>
</dbReference>
<dbReference type="GO" id="GO:0005886">
    <property type="term" value="C:plasma membrane"/>
    <property type="evidence" value="ECO:0007669"/>
    <property type="project" value="TreeGrafter"/>
</dbReference>
<comment type="caution">
    <text evidence="4">The sequence shown here is derived from an EMBL/GenBank/DDBJ whole genome shotgun (WGS) entry which is preliminary data.</text>
</comment>
<dbReference type="Gene3D" id="1.20.1250.20">
    <property type="entry name" value="MFS general substrate transporter like domains"/>
    <property type="match status" value="2"/>
</dbReference>
<dbReference type="Proteomes" id="UP000321638">
    <property type="component" value="Unassembled WGS sequence"/>
</dbReference>
<evidence type="ECO:0000256" key="3">
    <source>
        <dbReference type="SAM" id="Phobius"/>
    </source>
</evidence>
<evidence type="ECO:0000313" key="4">
    <source>
        <dbReference type="EMBL" id="TXL71685.1"/>
    </source>
</evidence>
<feature type="transmembrane region" description="Helical" evidence="3">
    <location>
        <begin position="395"/>
        <end position="416"/>
    </location>
</feature>
<evidence type="ECO:0000313" key="5">
    <source>
        <dbReference type="Proteomes" id="UP000321638"/>
    </source>
</evidence>
<organism evidence="4 5">
    <name type="scientific">Vineibacter terrae</name>
    <dbReference type="NCBI Taxonomy" id="2586908"/>
    <lineage>
        <taxon>Bacteria</taxon>
        <taxon>Pseudomonadati</taxon>
        <taxon>Pseudomonadota</taxon>
        <taxon>Alphaproteobacteria</taxon>
        <taxon>Hyphomicrobiales</taxon>
        <taxon>Vineibacter</taxon>
    </lineage>
</organism>
<proteinExistence type="inferred from homology"/>
<feature type="transmembrane region" description="Helical" evidence="3">
    <location>
        <begin position="148"/>
        <end position="170"/>
    </location>
</feature>
<feature type="region of interest" description="Disordered" evidence="2">
    <location>
        <begin position="1"/>
        <end position="42"/>
    </location>
</feature>
<feature type="transmembrane region" description="Helical" evidence="3">
    <location>
        <begin position="436"/>
        <end position="460"/>
    </location>
</feature>
<accession>A0A5C8PEE0</accession>
<name>A0A5C8PEE0_9HYPH</name>
<feature type="transmembrane region" description="Helical" evidence="3">
    <location>
        <begin position="51"/>
        <end position="72"/>
    </location>
</feature>
<comment type="similarity">
    <text evidence="1">Belongs to the sodium:galactoside symporter (TC 2.A.2) family.</text>
</comment>